<dbReference type="PANTHER" id="PTHR13479">
    <property type="entry name" value="30S RIBOSOMAL PROTEIN S18"/>
    <property type="match status" value="1"/>
</dbReference>
<sequence length="138" mass="16033">MWLASVGSVLGRFVLGKVSKYSHVAGTSRLFTGQASDEPVEMKRNPYEKQRDSCVLCRLGVRVSYKNPKLLSQFVSPYTGLLYPRNITRLCYFQHERVQDEIKKARKVGMMSRFIKEPEYFKDPALFDPSKPIRPHRF</sequence>
<evidence type="ECO:0000313" key="5">
    <source>
        <dbReference type="Proteomes" id="UP000678499"/>
    </source>
</evidence>
<name>A0A7R9BNI1_9CRUS</name>
<gene>
    <name evidence="4" type="ORF">NMOB1V02_LOCUS5505</name>
</gene>
<reference evidence="4" key="1">
    <citation type="submission" date="2020-11" db="EMBL/GenBank/DDBJ databases">
        <authorList>
            <person name="Tran Van P."/>
        </authorList>
    </citation>
    <scope>NUCLEOTIDE SEQUENCE</scope>
</reference>
<dbReference type="Pfam" id="PF01084">
    <property type="entry name" value="Ribosomal_S18"/>
    <property type="match status" value="1"/>
</dbReference>
<dbReference type="GO" id="GO:0005763">
    <property type="term" value="C:mitochondrial small ribosomal subunit"/>
    <property type="evidence" value="ECO:0007669"/>
    <property type="project" value="TreeGrafter"/>
</dbReference>
<evidence type="ECO:0000256" key="1">
    <source>
        <dbReference type="ARBA" id="ARBA00005589"/>
    </source>
</evidence>
<dbReference type="InterPro" id="IPR001648">
    <property type="entry name" value="Ribosomal_bS18"/>
</dbReference>
<dbReference type="EMBL" id="OA883041">
    <property type="protein sequence ID" value="CAD7277782.1"/>
    <property type="molecule type" value="Genomic_DNA"/>
</dbReference>
<keyword evidence="2" id="KW-0689">Ribosomal protein</keyword>
<dbReference type="AlphaFoldDB" id="A0A7R9BNI1"/>
<dbReference type="Proteomes" id="UP000678499">
    <property type="component" value="Unassembled WGS sequence"/>
</dbReference>
<dbReference type="PANTHER" id="PTHR13479:SF40">
    <property type="entry name" value="SMALL RIBOSOMAL SUBUNIT PROTEIN BS18M"/>
    <property type="match status" value="1"/>
</dbReference>
<dbReference type="InterPro" id="IPR036870">
    <property type="entry name" value="Ribosomal_bS18_sf"/>
</dbReference>
<dbReference type="GO" id="GO:0003735">
    <property type="term" value="F:structural constituent of ribosome"/>
    <property type="evidence" value="ECO:0007669"/>
    <property type="project" value="InterPro"/>
</dbReference>
<evidence type="ECO:0000256" key="3">
    <source>
        <dbReference type="ARBA" id="ARBA00023274"/>
    </source>
</evidence>
<dbReference type="EMBL" id="CAJPEX010001004">
    <property type="protein sequence ID" value="CAG0917934.1"/>
    <property type="molecule type" value="Genomic_DNA"/>
</dbReference>
<protein>
    <recommendedName>
        <fullName evidence="6">Mitochondrial ribosomal protein S18C</fullName>
    </recommendedName>
</protein>
<dbReference type="OrthoDB" id="10066799at2759"/>
<proteinExistence type="inferred from homology"/>
<accession>A0A7R9BNI1</accession>
<dbReference type="GO" id="GO:0032543">
    <property type="term" value="P:mitochondrial translation"/>
    <property type="evidence" value="ECO:0007669"/>
    <property type="project" value="TreeGrafter"/>
</dbReference>
<evidence type="ECO:0000313" key="4">
    <source>
        <dbReference type="EMBL" id="CAD7277782.1"/>
    </source>
</evidence>
<keyword evidence="3" id="KW-0687">Ribonucleoprotein</keyword>
<evidence type="ECO:0000256" key="2">
    <source>
        <dbReference type="ARBA" id="ARBA00022980"/>
    </source>
</evidence>
<comment type="similarity">
    <text evidence="1">Belongs to the bacterial ribosomal protein bS18 family.</text>
</comment>
<dbReference type="GO" id="GO:0070181">
    <property type="term" value="F:small ribosomal subunit rRNA binding"/>
    <property type="evidence" value="ECO:0007669"/>
    <property type="project" value="TreeGrafter"/>
</dbReference>
<organism evidence="4">
    <name type="scientific">Notodromas monacha</name>
    <dbReference type="NCBI Taxonomy" id="399045"/>
    <lineage>
        <taxon>Eukaryota</taxon>
        <taxon>Metazoa</taxon>
        <taxon>Ecdysozoa</taxon>
        <taxon>Arthropoda</taxon>
        <taxon>Crustacea</taxon>
        <taxon>Oligostraca</taxon>
        <taxon>Ostracoda</taxon>
        <taxon>Podocopa</taxon>
        <taxon>Podocopida</taxon>
        <taxon>Cypridocopina</taxon>
        <taxon>Cypridoidea</taxon>
        <taxon>Cyprididae</taxon>
        <taxon>Notodromas</taxon>
    </lineage>
</organism>
<dbReference type="SUPFAM" id="SSF46911">
    <property type="entry name" value="Ribosomal protein S18"/>
    <property type="match status" value="1"/>
</dbReference>
<evidence type="ECO:0008006" key="6">
    <source>
        <dbReference type="Google" id="ProtNLM"/>
    </source>
</evidence>
<dbReference type="Gene3D" id="4.10.640.10">
    <property type="entry name" value="Ribosomal protein S18"/>
    <property type="match status" value="1"/>
</dbReference>
<keyword evidence="5" id="KW-1185">Reference proteome</keyword>